<protein>
    <submittedName>
        <fullName evidence="2">Uncharacterized protein</fullName>
    </submittedName>
</protein>
<dbReference type="Proteomes" id="UP001501752">
    <property type="component" value="Unassembled WGS sequence"/>
</dbReference>
<keyword evidence="3" id="KW-1185">Reference proteome</keyword>
<accession>A0ABP9EGU3</accession>
<comment type="caution">
    <text evidence="2">The sequence shown here is derived from an EMBL/GenBank/DDBJ whole genome shotgun (WGS) entry which is preliminary data.</text>
</comment>
<evidence type="ECO:0000313" key="3">
    <source>
        <dbReference type="Proteomes" id="UP001501752"/>
    </source>
</evidence>
<feature type="region of interest" description="Disordered" evidence="1">
    <location>
        <begin position="107"/>
        <end position="139"/>
    </location>
</feature>
<evidence type="ECO:0000313" key="2">
    <source>
        <dbReference type="EMBL" id="GAA4877971.1"/>
    </source>
</evidence>
<gene>
    <name evidence="2" type="ORF">GCM10023235_67570</name>
</gene>
<dbReference type="EMBL" id="BAABIS010000001">
    <property type="protein sequence ID" value="GAA4877971.1"/>
    <property type="molecule type" value="Genomic_DNA"/>
</dbReference>
<organism evidence="2 3">
    <name type="scientific">Kitasatospora terrestris</name>
    <dbReference type="NCBI Taxonomy" id="258051"/>
    <lineage>
        <taxon>Bacteria</taxon>
        <taxon>Bacillati</taxon>
        <taxon>Actinomycetota</taxon>
        <taxon>Actinomycetes</taxon>
        <taxon>Kitasatosporales</taxon>
        <taxon>Streptomycetaceae</taxon>
        <taxon>Kitasatospora</taxon>
    </lineage>
</organism>
<reference evidence="3" key="1">
    <citation type="journal article" date="2019" name="Int. J. Syst. Evol. Microbiol.">
        <title>The Global Catalogue of Microorganisms (GCM) 10K type strain sequencing project: providing services to taxonomists for standard genome sequencing and annotation.</title>
        <authorList>
            <consortium name="The Broad Institute Genomics Platform"/>
            <consortium name="The Broad Institute Genome Sequencing Center for Infectious Disease"/>
            <person name="Wu L."/>
            <person name="Ma J."/>
        </authorList>
    </citation>
    <scope>NUCLEOTIDE SEQUENCE [LARGE SCALE GENOMIC DNA]</scope>
    <source>
        <strain evidence="3">JCM 13006</strain>
    </source>
</reference>
<proteinExistence type="predicted"/>
<sequence length="139" mass="14615">MRMRRYRAWKRGSWCSGRTWGGVQCDAVVETGRHGDVEVLDRQVRLPADEGQAGEGAVARGGEPVGVRAECGGERYDLLDARGGGGALAAGGTVGQQRDQQFVVAAGQRVDGGAGHGSPRAPDGPVSGLDVSSVWSRWR</sequence>
<evidence type="ECO:0000256" key="1">
    <source>
        <dbReference type="SAM" id="MobiDB-lite"/>
    </source>
</evidence>
<name>A0ABP9EGU3_9ACTN</name>